<comment type="caution">
    <text evidence="1">The sequence shown here is derived from an EMBL/GenBank/DDBJ whole genome shotgun (WGS) entry which is preliminary data.</text>
</comment>
<name>A0A8J2JUC4_9HEXA</name>
<dbReference type="AlphaFoldDB" id="A0A8J2JUC4"/>
<dbReference type="EMBL" id="CAJVCH010113683">
    <property type="protein sequence ID" value="CAG7724767.1"/>
    <property type="molecule type" value="Genomic_DNA"/>
</dbReference>
<sequence>MYKDILNNANIEMNDPKKIPIPPSVSPYNFGGSNVTVFSKKGDPSAGRVQPSEDILSGF</sequence>
<evidence type="ECO:0000313" key="2">
    <source>
        <dbReference type="Proteomes" id="UP000708208"/>
    </source>
</evidence>
<proteinExistence type="predicted"/>
<evidence type="ECO:0000313" key="1">
    <source>
        <dbReference type="EMBL" id="CAG7724767.1"/>
    </source>
</evidence>
<feature type="non-terminal residue" evidence="1">
    <location>
        <position position="1"/>
    </location>
</feature>
<accession>A0A8J2JUC4</accession>
<protein>
    <submittedName>
        <fullName evidence="1">Uncharacterized protein</fullName>
    </submittedName>
</protein>
<gene>
    <name evidence="1" type="ORF">AFUS01_LOCUS13767</name>
</gene>
<organism evidence="1 2">
    <name type="scientific">Allacma fusca</name>
    <dbReference type="NCBI Taxonomy" id="39272"/>
    <lineage>
        <taxon>Eukaryota</taxon>
        <taxon>Metazoa</taxon>
        <taxon>Ecdysozoa</taxon>
        <taxon>Arthropoda</taxon>
        <taxon>Hexapoda</taxon>
        <taxon>Collembola</taxon>
        <taxon>Symphypleona</taxon>
        <taxon>Sminthuridae</taxon>
        <taxon>Allacma</taxon>
    </lineage>
</organism>
<dbReference type="Proteomes" id="UP000708208">
    <property type="component" value="Unassembled WGS sequence"/>
</dbReference>
<reference evidence="1" key="1">
    <citation type="submission" date="2021-06" db="EMBL/GenBank/DDBJ databases">
        <authorList>
            <person name="Hodson N. C."/>
            <person name="Mongue J. A."/>
            <person name="Jaron S. K."/>
        </authorList>
    </citation>
    <scope>NUCLEOTIDE SEQUENCE</scope>
</reference>
<keyword evidence="2" id="KW-1185">Reference proteome</keyword>